<evidence type="ECO:0000313" key="3">
    <source>
        <dbReference type="Proteomes" id="UP001314170"/>
    </source>
</evidence>
<gene>
    <name evidence="2" type="ORF">DCAF_LOCUS7737</name>
</gene>
<keyword evidence="3" id="KW-1185">Reference proteome</keyword>
<protein>
    <submittedName>
        <fullName evidence="2">Uncharacterized protein</fullName>
    </submittedName>
</protein>
<organism evidence="2 3">
    <name type="scientific">Dovyalis caffra</name>
    <dbReference type="NCBI Taxonomy" id="77055"/>
    <lineage>
        <taxon>Eukaryota</taxon>
        <taxon>Viridiplantae</taxon>
        <taxon>Streptophyta</taxon>
        <taxon>Embryophyta</taxon>
        <taxon>Tracheophyta</taxon>
        <taxon>Spermatophyta</taxon>
        <taxon>Magnoliopsida</taxon>
        <taxon>eudicotyledons</taxon>
        <taxon>Gunneridae</taxon>
        <taxon>Pentapetalae</taxon>
        <taxon>rosids</taxon>
        <taxon>fabids</taxon>
        <taxon>Malpighiales</taxon>
        <taxon>Salicaceae</taxon>
        <taxon>Flacourtieae</taxon>
        <taxon>Dovyalis</taxon>
    </lineage>
</organism>
<evidence type="ECO:0000313" key="2">
    <source>
        <dbReference type="EMBL" id="CAK7330029.1"/>
    </source>
</evidence>
<reference evidence="2 3" key="1">
    <citation type="submission" date="2024-01" db="EMBL/GenBank/DDBJ databases">
        <authorList>
            <person name="Waweru B."/>
        </authorList>
    </citation>
    <scope>NUCLEOTIDE SEQUENCE [LARGE SCALE GENOMIC DNA]</scope>
</reference>
<name>A0AAV1RA70_9ROSI</name>
<evidence type="ECO:0000256" key="1">
    <source>
        <dbReference type="SAM" id="MobiDB-lite"/>
    </source>
</evidence>
<comment type="caution">
    <text evidence="2">The sequence shown here is derived from an EMBL/GenBank/DDBJ whole genome shotgun (WGS) entry which is preliminary data.</text>
</comment>
<dbReference type="Proteomes" id="UP001314170">
    <property type="component" value="Unassembled WGS sequence"/>
</dbReference>
<dbReference type="EMBL" id="CAWUPB010000913">
    <property type="protein sequence ID" value="CAK7330029.1"/>
    <property type="molecule type" value="Genomic_DNA"/>
</dbReference>
<accession>A0AAV1RA70</accession>
<dbReference type="AlphaFoldDB" id="A0AAV1RA70"/>
<feature type="region of interest" description="Disordered" evidence="1">
    <location>
        <begin position="18"/>
        <end position="38"/>
    </location>
</feature>
<proteinExistence type="predicted"/>
<sequence>MAATLSTPLSFTTKTKTTLSTHFGQEKDRLAPPFRPTSYQQEVDEYRHPTEQEYRKKIML</sequence>